<accession>A0A316TF29</accession>
<name>A0A316TF29_9ACTN</name>
<proteinExistence type="inferred from homology"/>
<comment type="similarity">
    <text evidence="3 7">Belongs to the peptidase S26 family.</text>
</comment>
<organism evidence="10 11">
    <name type="scientific">Nocardioides silvaticus</name>
    <dbReference type="NCBI Taxonomy" id="2201891"/>
    <lineage>
        <taxon>Bacteria</taxon>
        <taxon>Bacillati</taxon>
        <taxon>Actinomycetota</taxon>
        <taxon>Actinomycetes</taxon>
        <taxon>Propionibacteriales</taxon>
        <taxon>Nocardioidaceae</taxon>
        <taxon>Nocardioides</taxon>
    </lineage>
</organism>
<evidence type="ECO:0000313" key="11">
    <source>
        <dbReference type="Proteomes" id="UP000245507"/>
    </source>
</evidence>
<keyword evidence="11" id="KW-1185">Reference proteome</keyword>
<keyword evidence="5 7" id="KW-0378">Hydrolase</keyword>
<gene>
    <name evidence="10" type="primary">lepB</name>
    <name evidence="10" type="ORF">DJ010_17150</name>
</gene>
<dbReference type="GO" id="GO:0009003">
    <property type="term" value="F:signal peptidase activity"/>
    <property type="evidence" value="ECO:0007669"/>
    <property type="project" value="UniProtKB-EC"/>
</dbReference>
<dbReference type="PANTHER" id="PTHR43390:SF1">
    <property type="entry name" value="CHLOROPLAST PROCESSING PEPTIDASE"/>
    <property type="match status" value="1"/>
</dbReference>
<evidence type="ECO:0000256" key="4">
    <source>
        <dbReference type="ARBA" id="ARBA00013208"/>
    </source>
</evidence>
<dbReference type="Proteomes" id="UP000245507">
    <property type="component" value="Unassembled WGS sequence"/>
</dbReference>
<dbReference type="EC" id="3.4.21.89" evidence="4 7"/>
<keyword evidence="7" id="KW-0812">Transmembrane</keyword>
<evidence type="ECO:0000256" key="8">
    <source>
        <dbReference type="SAM" id="MobiDB-lite"/>
    </source>
</evidence>
<dbReference type="InterPro" id="IPR000223">
    <property type="entry name" value="Pept_S26A_signal_pept_1"/>
</dbReference>
<dbReference type="OrthoDB" id="9815782at2"/>
<dbReference type="GO" id="GO:0006465">
    <property type="term" value="P:signal peptide processing"/>
    <property type="evidence" value="ECO:0007669"/>
    <property type="project" value="InterPro"/>
</dbReference>
<keyword evidence="7" id="KW-0645">Protease</keyword>
<evidence type="ECO:0000256" key="7">
    <source>
        <dbReference type="RuleBase" id="RU362042"/>
    </source>
</evidence>
<dbReference type="Pfam" id="PF10502">
    <property type="entry name" value="Peptidase_S26"/>
    <property type="match status" value="1"/>
</dbReference>
<evidence type="ECO:0000256" key="5">
    <source>
        <dbReference type="ARBA" id="ARBA00022801"/>
    </source>
</evidence>
<keyword evidence="7" id="KW-0472">Membrane</keyword>
<dbReference type="NCBIfam" id="TIGR02227">
    <property type="entry name" value="sigpep_I_bact"/>
    <property type="match status" value="1"/>
</dbReference>
<keyword evidence="7" id="KW-1133">Transmembrane helix</keyword>
<evidence type="ECO:0000259" key="9">
    <source>
        <dbReference type="Pfam" id="PF10502"/>
    </source>
</evidence>
<dbReference type="PANTHER" id="PTHR43390">
    <property type="entry name" value="SIGNAL PEPTIDASE I"/>
    <property type="match status" value="1"/>
</dbReference>
<sequence length="264" mass="28365">MDQSPEADAPETAPADAAPSGKKRGDGGERKHLPVWQESILLLGIALVLAVVIKTFFVQAFYIPSPSMEPGLIRNDRILVQKVSYWFGGDPSRGDVVVFEDPGGWLTGEEPKPTGLASLLSKIGLYPTGGHLVKRVIGIEGDVIECCDEEGRILVNGEPVDESTYIADRKTCAGAGTGFGCSWSVGPVPDGKLFVLGDNRGASADSRAHMCQPDSEEDCTQSPWVDTDLVVGKVFSLVWPRDRWDWISNPGVFDDVPDGPPADD</sequence>
<dbReference type="Gene3D" id="2.10.109.10">
    <property type="entry name" value="Umud Fragment, subunit A"/>
    <property type="match status" value="1"/>
</dbReference>
<dbReference type="AlphaFoldDB" id="A0A316TF29"/>
<evidence type="ECO:0000313" key="10">
    <source>
        <dbReference type="EMBL" id="PWN01759.1"/>
    </source>
</evidence>
<dbReference type="GO" id="GO:0005886">
    <property type="term" value="C:plasma membrane"/>
    <property type="evidence" value="ECO:0007669"/>
    <property type="project" value="UniProtKB-SubCell"/>
</dbReference>
<protein>
    <recommendedName>
        <fullName evidence="4 7">Signal peptidase I</fullName>
        <ecNumber evidence="4 7">3.4.21.89</ecNumber>
    </recommendedName>
</protein>
<feature type="compositionally biased region" description="Low complexity" evidence="8">
    <location>
        <begin position="1"/>
        <end position="19"/>
    </location>
</feature>
<dbReference type="CDD" id="cd06530">
    <property type="entry name" value="S26_SPase_I"/>
    <property type="match status" value="1"/>
</dbReference>
<dbReference type="PRINTS" id="PR00727">
    <property type="entry name" value="LEADERPTASE"/>
</dbReference>
<feature type="region of interest" description="Disordered" evidence="8">
    <location>
        <begin position="1"/>
        <end position="29"/>
    </location>
</feature>
<evidence type="ECO:0000256" key="1">
    <source>
        <dbReference type="ARBA" id="ARBA00000677"/>
    </source>
</evidence>
<evidence type="ECO:0000256" key="3">
    <source>
        <dbReference type="ARBA" id="ARBA00009370"/>
    </source>
</evidence>
<comment type="caution">
    <text evidence="10">The sequence shown here is derived from an EMBL/GenBank/DDBJ whole genome shotgun (WGS) entry which is preliminary data.</text>
</comment>
<comment type="subcellular location">
    <subcellularLocation>
        <location evidence="2">Cell membrane</location>
        <topology evidence="2">Single-pass type II membrane protein</topology>
    </subcellularLocation>
    <subcellularLocation>
        <location evidence="7">Membrane</location>
        <topology evidence="7">Single-pass type II membrane protein</topology>
    </subcellularLocation>
</comment>
<dbReference type="InterPro" id="IPR019533">
    <property type="entry name" value="Peptidase_S26"/>
</dbReference>
<reference evidence="10 11" key="1">
    <citation type="submission" date="2018-05" db="EMBL/GenBank/DDBJ databases">
        <title>Nocardioides silvaticus genome.</title>
        <authorList>
            <person name="Li C."/>
            <person name="Wang G."/>
        </authorList>
    </citation>
    <scope>NUCLEOTIDE SEQUENCE [LARGE SCALE GENOMIC DNA]</scope>
    <source>
        <strain evidence="10 11">CCTCC AB 2018079</strain>
    </source>
</reference>
<feature type="transmembrane region" description="Helical" evidence="7">
    <location>
        <begin position="40"/>
        <end position="62"/>
    </location>
</feature>
<dbReference type="GO" id="GO:0004252">
    <property type="term" value="F:serine-type endopeptidase activity"/>
    <property type="evidence" value="ECO:0007669"/>
    <property type="project" value="InterPro"/>
</dbReference>
<dbReference type="InterPro" id="IPR019758">
    <property type="entry name" value="Pept_S26A_signal_pept_1_CS"/>
</dbReference>
<evidence type="ECO:0000256" key="2">
    <source>
        <dbReference type="ARBA" id="ARBA00004401"/>
    </source>
</evidence>
<evidence type="ECO:0000256" key="6">
    <source>
        <dbReference type="PIRSR" id="PIRSR600223-1"/>
    </source>
</evidence>
<dbReference type="PROSITE" id="PS00761">
    <property type="entry name" value="SPASE_I_3"/>
    <property type="match status" value="1"/>
</dbReference>
<comment type="catalytic activity">
    <reaction evidence="1 7">
        <text>Cleavage of hydrophobic, N-terminal signal or leader sequences from secreted and periplasmic proteins.</text>
        <dbReference type="EC" id="3.4.21.89"/>
    </reaction>
</comment>
<dbReference type="InterPro" id="IPR036286">
    <property type="entry name" value="LexA/Signal_pep-like_sf"/>
</dbReference>
<dbReference type="SUPFAM" id="SSF51306">
    <property type="entry name" value="LexA/Signal peptidase"/>
    <property type="match status" value="1"/>
</dbReference>
<dbReference type="EMBL" id="QGDD01000008">
    <property type="protein sequence ID" value="PWN01759.1"/>
    <property type="molecule type" value="Genomic_DNA"/>
</dbReference>
<feature type="domain" description="Peptidase S26" evidence="9">
    <location>
        <begin position="37"/>
        <end position="239"/>
    </location>
</feature>
<feature type="active site" evidence="6">
    <location>
        <position position="67"/>
    </location>
</feature>
<feature type="active site" evidence="6">
    <location>
        <position position="134"/>
    </location>
</feature>